<reference evidence="2" key="1">
    <citation type="submission" date="2022-11" db="UniProtKB">
        <authorList>
            <consortium name="WormBaseParasite"/>
        </authorList>
    </citation>
    <scope>IDENTIFICATION</scope>
</reference>
<evidence type="ECO:0000313" key="1">
    <source>
        <dbReference type="Proteomes" id="UP000887580"/>
    </source>
</evidence>
<organism evidence="1 2">
    <name type="scientific">Panagrolaimus sp. PS1159</name>
    <dbReference type="NCBI Taxonomy" id="55785"/>
    <lineage>
        <taxon>Eukaryota</taxon>
        <taxon>Metazoa</taxon>
        <taxon>Ecdysozoa</taxon>
        <taxon>Nematoda</taxon>
        <taxon>Chromadorea</taxon>
        <taxon>Rhabditida</taxon>
        <taxon>Tylenchina</taxon>
        <taxon>Panagrolaimomorpha</taxon>
        <taxon>Panagrolaimoidea</taxon>
        <taxon>Panagrolaimidae</taxon>
        <taxon>Panagrolaimus</taxon>
    </lineage>
</organism>
<accession>A0AC35FFZ6</accession>
<name>A0AC35FFZ6_9BILA</name>
<evidence type="ECO:0000313" key="2">
    <source>
        <dbReference type="WBParaSite" id="PS1159_v2.g1720.t1"/>
    </source>
</evidence>
<protein>
    <submittedName>
        <fullName evidence="2">TVP38/TMEM64 family membrane protein</fullName>
    </submittedName>
</protein>
<proteinExistence type="predicted"/>
<dbReference type="Proteomes" id="UP000887580">
    <property type="component" value="Unplaced"/>
</dbReference>
<sequence>MSNKHQWILGLSIFSMLFLLGITIAWFTWAWQQIPGIPSASCWSVTCVAGFNGSAFSIWAKLVTGFMNSIIGIFFFFILNRFHKDLVQHGQKNADQANKRRANRLAFFTIVSELISNFFPAFIDLILRMSIDVFLTQYFGVYTLFLGAVDGTLVAIIYSKSFGTLKAVKSSIVRLT</sequence>
<dbReference type="WBParaSite" id="PS1159_v2.g1720.t1">
    <property type="protein sequence ID" value="PS1159_v2.g1720.t1"/>
    <property type="gene ID" value="PS1159_v2.g1720"/>
</dbReference>